<feature type="transmembrane region" description="Helical" evidence="5">
    <location>
        <begin position="114"/>
        <end position="136"/>
    </location>
</feature>
<feature type="transmembrane region" description="Helical" evidence="5">
    <location>
        <begin position="176"/>
        <end position="197"/>
    </location>
</feature>
<dbReference type="InterPro" id="IPR036259">
    <property type="entry name" value="MFS_trans_sf"/>
</dbReference>
<accession>A0A249MYC6</accession>
<dbReference type="GO" id="GO:0005886">
    <property type="term" value="C:plasma membrane"/>
    <property type="evidence" value="ECO:0007669"/>
    <property type="project" value="TreeGrafter"/>
</dbReference>
<name>A0A249MYC6_SPHXE</name>
<feature type="transmembrane region" description="Helical" evidence="5">
    <location>
        <begin position="90"/>
        <end position="108"/>
    </location>
</feature>
<dbReference type="Proteomes" id="UP000217141">
    <property type="component" value="Chromosome II"/>
</dbReference>
<feature type="transmembrane region" description="Helical" evidence="5">
    <location>
        <begin position="58"/>
        <end position="78"/>
    </location>
</feature>
<evidence type="ECO:0000256" key="5">
    <source>
        <dbReference type="SAM" id="Phobius"/>
    </source>
</evidence>
<feature type="transmembrane region" description="Helical" evidence="5">
    <location>
        <begin position="356"/>
        <end position="380"/>
    </location>
</feature>
<sequence length="429" mass="44890">MMLDQAINASGTVHDRLTARTVAILFFCAFFMLIEGLDLAAMPLAVPRVSAQWGQPPSAFALSLSAVLIGIGLASVLLAPLGERFGRKRMIVWTGMLAAGATFGTATADNVSAFVVWRLLTGIGLGACLPNVTASVAHIAPVHMRARILAIVNTAIPVGSVMAALIVAPVVRIGNWQALFVIAGLLTLIAIAGLVILMPSHQQAIPSSSTTTRRQPSASPLFELFLPAHRIKTLLLLGLATTNTFLIYMMINWLPTLLPRGGMPVDTAARLSGLFQFGGIVGGFFFAYQLDRGRAVRTFVGGYLCAAAGLIGIAVTAYSGTLWALLLLAIGVGISGAHIAITIFGMIFYPQHLLSSFVGLSIAVTRSGAICGPLAGGWLVAHVAGVGGFMLAALIPVALCIAWVLIIGRAERTGIMALPTITKENCDRA</sequence>
<evidence type="ECO:0000259" key="6">
    <source>
        <dbReference type="PROSITE" id="PS50850"/>
    </source>
</evidence>
<dbReference type="InterPro" id="IPR020846">
    <property type="entry name" value="MFS_dom"/>
</dbReference>
<gene>
    <name evidence="7" type="ORF">CJD35_16625</name>
</gene>
<feature type="transmembrane region" description="Helical" evidence="5">
    <location>
        <begin position="300"/>
        <end position="318"/>
    </location>
</feature>
<reference evidence="7 8" key="1">
    <citation type="submission" date="2017-08" db="EMBL/GenBank/DDBJ databases">
        <title>Whole Genome Sequence of Sphingobium hydrophobicum C1: Insights into Adaption to the Electronic-waste Contaminated Sediment.</title>
        <authorList>
            <person name="Song D."/>
            <person name="Chen X."/>
            <person name="Xu M."/>
        </authorList>
    </citation>
    <scope>NUCLEOTIDE SEQUENCE [LARGE SCALE GENOMIC DNA]</scope>
    <source>
        <strain evidence="7 8">C1</strain>
    </source>
</reference>
<evidence type="ECO:0000313" key="7">
    <source>
        <dbReference type="EMBL" id="ASY46119.1"/>
    </source>
</evidence>
<dbReference type="Gene3D" id="1.20.1250.20">
    <property type="entry name" value="MFS general substrate transporter like domains"/>
    <property type="match status" value="1"/>
</dbReference>
<keyword evidence="2 5" id="KW-0812">Transmembrane</keyword>
<proteinExistence type="predicted"/>
<evidence type="ECO:0000256" key="3">
    <source>
        <dbReference type="ARBA" id="ARBA00022989"/>
    </source>
</evidence>
<dbReference type="SUPFAM" id="SSF103473">
    <property type="entry name" value="MFS general substrate transporter"/>
    <property type="match status" value="1"/>
</dbReference>
<dbReference type="Pfam" id="PF07690">
    <property type="entry name" value="MFS_1"/>
    <property type="match status" value="1"/>
</dbReference>
<dbReference type="KEGG" id="shyd:CJD35_16625"/>
<dbReference type="PANTHER" id="PTHR23508:SF10">
    <property type="entry name" value="CARBOXYLIC ACID TRANSPORTER PROTEIN HOMOLOG"/>
    <property type="match status" value="1"/>
</dbReference>
<dbReference type="GO" id="GO:0046943">
    <property type="term" value="F:carboxylic acid transmembrane transporter activity"/>
    <property type="evidence" value="ECO:0007669"/>
    <property type="project" value="TreeGrafter"/>
</dbReference>
<dbReference type="PANTHER" id="PTHR23508">
    <property type="entry name" value="CARBOXYLIC ACID TRANSPORTER PROTEIN HOMOLOG"/>
    <property type="match status" value="1"/>
</dbReference>
<dbReference type="AlphaFoldDB" id="A0A249MYC6"/>
<feature type="transmembrane region" description="Helical" evidence="5">
    <location>
        <begin position="234"/>
        <end position="251"/>
    </location>
</feature>
<dbReference type="RefSeq" id="WP_017181886.1">
    <property type="nucleotide sequence ID" value="NZ_CP022746.1"/>
</dbReference>
<keyword evidence="4 5" id="KW-0472">Membrane</keyword>
<evidence type="ECO:0000256" key="1">
    <source>
        <dbReference type="ARBA" id="ARBA00004141"/>
    </source>
</evidence>
<dbReference type="EMBL" id="CP022746">
    <property type="protein sequence ID" value="ASY46119.1"/>
    <property type="molecule type" value="Genomic_DNA"/>
</dbReference>
<evidence type="ECO:0000256" key="4">
    <source>
        <dbReference type="ARBA" id="ARBA00023136"/>
    </source>
</evidence>
<feature type="domain" description="Major facilitator superfamily (MFS) profile" evidence="6">
    <location>
        <begin position="24"/>
        <end position="411"/>
    </location>
</feature>
<feature type="transmembrane region" description="Helical" evidence="5">
    <location>
        <begin position="271"/>
        <end position="288"/>
    </location>
</feature>
<dbReference type="InterPro" id="IPR011701">
    <property type="entry name" value="MFS"/>
</dbReference>
<evidence type="ECO:0000313" key="8">
    <source>
        <dbReference type="Proteomes" id="UP000217141"/>
    </source>
</evidence>
<feature type="transmembrane region" description="Helical" evidence="5">
    <location>
        <begin position="148"/>
        <end position="170"/>
    </location>
</feature>
<evidence type="ECO:0000256" key="2">
    <source>
        <dbReference type="ARBA" id="ARBA00022692"/>
    </source>
</evidence>
<comment type="subcellular location">
    <subcellularLocation>
        <location evidence="1">Membrane</location>
        <topology evidence="1">Multi-pass membrane protein</topology>
    </subcellularLocation>
</comment>
<keyword evidence="3 5" id="KW-1133">Transmembrane helix</keyword>
<feature type="transmembrane region" description="Helical" evidence="5">
    <location>
        <begin position="21"/>
        <end position="46"/>
    </location>
</feature>
<organism evidence="7 8">
    <name type="scientific">Sphingobium xenophagum</name>
    <dbReference type="NCBI Taxonomy" id="121428"/>
    <lineage>
        <taxon>Bacteria</taxon>
        <taxon>Pseudomonadati</taxon>
        <taxon>Pseudomonadota</taxon>
        <taxon>Alphaproteobacteria</taxon>
        <taxon>Sphingomonadales</taxon>
        <taxon>Sphingomonadaceae</taxon>
        <taxon>Sphingobium</taxon>
    </lineage>
</organism>
<dbReference type="PROSITE" id="PS50850">
    <property type="entry name" value="MFS"/>
    <property type="match status" value="1"/>
</dbReference>
<feature type="transmembrane region" description="Helical" evidence="5">
    <location>
        <begin position="324"/>
        <end position="349"/>
    </location>
</feature>
<feature type="transmembrane region" description="Helical" evidence="5">
    <location>
        <begin position="386"/>
        <end position="406"/>
    </location>
</feature>
<protein>
    <submittedName>
        <fullName evidence="7">MFS transporter</fullName>
    </submittedName>
</protein>